<evidence type="ECO:0000256" key="3">
    <source>
        <dbReference type="ARBA" id="ARBA00023027"/>
    </source>
</evidence>
<accession>A0ABP7AW12</accession>
<dbReference type="RefSeq" id="WP_231488209.1">
    <property type="nucleotide sequence ID" value="NZ_BAAAZO010000014.1"/>
</dbReference>
<evidence type="ECO:0000256" key="5">
    <source>
        <dbReference type="HAMAP-Rule" id="MF_00299"/>
    </source>
</evidence>
<dbReference type="PANTHER" id="PTHR12684">
    <property type="entry name" value="PUTATIVE PHOSPHOTRANSFERASE"/>
    <property type="match status" value="1"/>
</dbReference>
<dbReference type="InterPro" id="IPR042080">
    <property type="entry name" value="RNA_2'-PTrans_N"/>
</dbReference>
<evidence type="ECO:0000256" key="2">
    <source>
        <dbReference type="ARBA" id="ARBA00022679"/>
    </source>
</evidence>
<comment type="similarity">
    <text evidence="1 5">Belongs to the KptA/TPT1 family.</text>
</comment>
<sequence length="175" mass="18862">MNHSRFLSYVLRHHPEAIGLHLDAAGWADAGELLQALAAHGRALTRPDLEALVAASDKQRFQLEGGRIRAAQGHSIDVELGLEPLAPPEILFHGTHPGAIAAIAAGGLLPMGRRLVHLSADEQTARTVGARRGRPVVLRVLARAAHRSGHPYFRAANGVWLTDRVPTRFLSTEPS</sequence>
<evidence type="ECO:0000313" key="7">
    <source>
        <dbReference type="Proteomes" id="UP001501074"/>
    </source>
</evidence>
<proteinExistence type="inferred from homology"/>
<gene>
    <name evidence="5" type="primary">kptA</name>
    <name evidence="6" type="ORF">GCM10022223_70220</name>
</gene>
<name>A0ABP7AW12_9ACTN</name>
<dbReference type="InterPro" id="IPR022928">
    <property type="entry name" value="RNA_2'-PTrans_KptA"/>
</dbReference>
<comment type="caution">
    <text evidence="6">The sequence shown here is derived from an EMBL/GenBank/DDBJ whole genome shotgun (WGS) entry which is preliminary data.</text>
</comment>
<keyword evidence="3 5" id="KW-0520">NAD</keyword>
<evidence type="ECO:0000256" key="1">
    <source>
        <dbReference type="ARBA" id="ARBA00009836"/>
    </source>
</evidence>
<protein>
    <recommendedName>
        <fullName evidence="5">Probable RNA 2'-phosphotransferase</fullName>
        <ecNumber evidence="5">2.7.1.-</ecNumber>
    </recommendedName>
</protein>
<evidence type="ECO:0000313" key="6">
    <source>
        <dbReference type="EMBL" id="GAA3640948.1"/>
    </source>
</evidence>
<dbReference type="SUPFAM" id="SSF56399">
    <property type="entry name" value="ADP-ribosylation"/>
    <property type="match status" value="1"/>
</dbReference>
<organism evidence="6 7">
    <name type="scientific">Kineosporia mesophila</name>
    <dbReference type="NCBI Taxonomy" id="566012"/>
    <lineage>
        <taxon>Bacteria</taxon>
        <taxon>Bacillati</taxon>
        <taxon>Actinomycetota</taxon>
        <taxon>Actinomycetes</taxon>
        <taxon>Kineosporiales</taxon>
        <taxon>Kineosporiaceae</taxon>
        <taxon>Kineosporia</taxon>
    </lineage>
</organism>
<dbReference type="InterPro" id="IPR042081">
    <property type="entry name" value="RNA_2'-PTrans_C"/>
</dbReference>
<dbReference type="EC" id="2.7.1.-" evidence="5"/>
<keyword evidence="7" id="KW-1185">Reference proteome</keyword>
<dbReference type="Proteomes" id="UP001501074">
    <property type="component" value="Unassembled WGS sequence"/>
</dbReference>
<keyword evidence="2 5" id="KW-0808">Transferase</keyword>
<dbReference type="HAMAP" id="MF_00299">
    <property type="entry name" value="KptA"/>
    <property type="match status" value="1"/>
</dbReference>
<dbReference type="Gene3D" id="3.20.170.30">
    <property type="match status" value="1"/>
</dbReference>
<dbReference type="Gene3D" id="1.10.10.970">
    <property type="entry name" value="RNA 2'-phosphotransferase, Tpt1/KptA family, N-terminal domain"/>
    <property type="match status" value="1"/>
</dbReference>
<comment type="function">
    <text evidence="4 5">Removes the 2'-phosphate from RNA via an intermediate in which the phosphate is ADP-ribosylated by NAD followed by a presumed transesterification to release the RNA and generate ADP-ribose 1''-2''-cyclic phosphate (APPR&gt;P). May function as an ADP-ribosylase.</text>
</comment>
<dbReference type="Pfam" id="PF01885">
    <property type="entry name" value="PTS_2-RNA"/>
    <property type="match status" value="1"/>
</dbReference>
<dbReference type="EMBL" id="BAAAZO010000014">
    <property type="protein sequence ID" value="GAA3640948.1"/>
    <property type="molecule type" value="Genomic_DNA"/>
</dbReference>
<dbReference type="InterPro" id="IPR002745">
    <property type="entry name" value="Ptrans_KptA/Tpt1"/>
</dbReference>
<reference evidence="7" key="1">
    <citation type="journal article" date="2019" name="Int. J. Syst. Evol. Microbiol.">
        <title>The Global Catalogue of Microorganisms (GCM) 10K type strain sequencing project: providing services to taxonomists for standard genome sequencing and annotation.</title>
        <authorList>
            <consortium name="The Broad Institute Genomics Platform"/>
            <consortium name="The Broad Institute Genome Sequencing Center for Infectious Disease"/>
            <person name="Wu L."/>
            <person name="Ma J."/>
        </authorList>
    </citation>
    <scope>NUCLEOTIDE SEQUENCE [LARGE SCALE GENOMIC DNA]</scope>
    <source>
        <strain evidence="7">JCM 16902</strain>
    </source>
</reference>
<evidence type="ECO:0000256" key="4">
    <source>
        <dbReference type="ARBA" id="ARBA00025212"/>
    </source>
</evidence>
<dbReference type="PANTHER" id="PTHR12684:SF2">
    <property type="entry name" value="TRNA 2'-PHOSPHOTRANSFERASE 1"/>
    <property type="match status" value="1"/>
</dbReference>